<gene>
    <name evidence="3" type="ORF">LHGZ1_1478</name>
</gene>
<dbReference type="AlphaFoldDB" id="A0A248LII5"/>
<keyword evidence="3" id="KW-0378">Hydrolase</keyword>
<feature type="domain" description="Peptidoglycan binding-like" evidence="1">
    <location>
        <begin position="8"/>
        <end position="63"/>
    </location>
</feature>
<dbReference type="Gene3D" id="1.10.101.10">
    <property type="entry name" value="PGBD-like superfamily/PGBD"/>
    <property type="match status" value="1"/>
</dbReference>
<dbReference type="InterPro" id="IPR036366">
    <property type="entry name" value="PGBDSf"/>
</dbReference>
<organism evidence="3 4">
    <name type="scientific">Laribacter hongkongensis</name>
    <dbReference type="NCBI Taxonomy" id="168471"/>
    <lineage>
        <taxon>Bacteria</taxon>
        <taxon>Pseudomonadati</taxon>
        <taxon>Pseudomonadota</taxon>
        <taxon>Betaproteobacteria</taxon>
        <taxon>Neisseriales</taxon>
        <taxon>Aquaspirillaceae</taxon>
        <taxon>Laribacter</taxon>
    </lineage>
</organism>
<evidence type="ECO:0000313" key="3">
    <source>
        <dbReference type="EMBL" id="ASJ24309.1"/>
    </source>
</evidence>
<sequence length="267" mass="29230">MVLKHGDTGAEVRTLQQLLIGAGASLKVDGWFGDATRAAVIDIQRRAGLVVDGVAGPKTLEVLRGQASPSRLSEADIARAARYLDVPLAIIKAVNAVESRGSGFLPDGRPVILLERHIAYRQALSAGLDADELAAKFPNVINPERGGYQGGTAEWARFNMLASVTTPDIAIEACSWGAFQIMGWHWQRVGLSSAADWQLRMAENEGNHLRAFVKFVEADPALLKALRARRWVDFARLYNGPAYRENLYDTKLARAYERFAAMEEVAV</sequence>
<dbReference type="InterPro" id="IPR024408">
    <property type="entry name" value="Muramidase"/>
</dbReference>
<evidence type="ECO:0000313" key="4">
    <source>
        <dbReference type="Proteomes" id="UP000197424"/>
    </source>
</evidence>
<dbReference type="SUPFAM" id="SSF47090">
    <property type="entry name" value="PGBD-like"/>
    <property type="match status" value="1"/>
</dbReference>
<dbReference type="RefSeq" id="WP_088860656.1">
    <property type="nucleotide sequence ID" value="NZ_CP022115.1"/>
</dbReference>
<dbReference type="InterPro" id="IPR002477">
    <property type="entry name" value="Peptidoglycan-bd-like"/>
</dbReference>
<accession>A0A248LII5</accession>
<evidence type="ECO:0000259" key="2">
    <source>
        <dbReference type="Pfam" id="PF11860"/>
    </source>
</evidence>
<protein>
    <submittedName>
        <fullName evidence="3">Peptidoglycan-binding (PGRP) domain of peptidoglycan hydrolases</fullName>
    </submittedName>
</protein>
<dbReference type="OrthoDB" id="1523598at2"/>
<evidence type="ECO:0000259" key="1">
    <source>
        <dbReference type="Pfam" id="PF01471"/>
    </source>
</evidence>
<name>A0A248LII5_9NEIS</name>
<dbReference type="Pfam" id="PF11860">
    <property type="entry name" value="Muramidase"/>
    <property type="match status" value="1"/>
</dbReference>
<proteinExistence type="predicted"/>
<dbReference type="Proteomes" id="UP000197424">
    <property type="component" value="Chromosome"/>
</dbReference>
<dbReference type="InterPro" id="IPR036365">
    <property type="entry name" value="PGBD-like_sf"/>
</dbReference>
<dbReference type="Pfam" id="PF01471">
    <property type="entry name" value="PG_binding_1"/>
    <property type="match status" value="1"/>
</dbReference>
<dbReference type="EMBL" id="CP022115">
    <property type="protein sequence ID" value="ASJ24309.1"/>
    <property type="molecule type" value="Genomic_DNA"/>
</dbReference>
<dbReference type="GO" id="GO:0016787">
    <property type="term" value="F:hydrolase activity"/>
    <property type="evidence" value="ECO:0007669"/>
    <property type="project" value="UniProtKB-KW"/>
</dbReference>
<feature type="domain" description="N-acetylmuramidase" evidence="2">
    <location>
        <begin position="88"/>
        <end position="259"/>
    </location>
</feature>
<reference evidence="4" key="1">
    <citation type="submission" date="2017-06" db="EMBL/GenBank/DDBJ databases">
        <title>Whole genome sequence of Laribacter hongkongensis LHGZ1.</title>
        <authorList>
            <person name="Chen D."/>
            <person name="Wu H."/>
            <person name="Chen J."/>
        </authorList>
    </citation>
    <scope>NUCLEOTIDE SEQUENCE [LARGE SCALE GENOMIC DNA]</scope>
    <source>
        <strain evidence="4">LHGZ1</strain>
    </source>
</reference>